<dbReference type="PANTHER" id="PTHR42693">
    <property type="entry name" value="ARYLSULFATASE FAMILY MEMBER"/>
    <property type="match status" value="1"/>
</dbReference>
<dbReference type="SUPFAM" id="SSF53649">
    <property type="entry name" value="Alkaline phosphatase-like"/>
    <property type="match status" value="1"/>
</dbReference>
<keyword evidence="3" id="KW-0378">Hydrolase</keyword>
<dbReference type="Pfam" id="PF00884">
    <property type="entry name" value="Sulfatase"/>
    <property type="match status" value="1"/>
</dbReference>
<comment type="similarity">
    <text evidence="1">Belongs to the sulfatase family.</text>
</comment>
<dbReference type="PROSITE" id="PS00149">
    <property type="entry name" value="SULFATASE_2"/>
    <property type="match status" value="1"/>
</dbReference>
<feature type="signal peptide" evidence="5">
    <location>
        <begin position="1"/>
        <end position="24"/>
    </location>
</feature>
<dbReference type="CDD" id="cd16143">
    <property type="entry name" value="ARS_like"/>
    <property type="match status" value="1"/>
</dbReference>
<dbReference type="InterPro" id="IPR024607">
    <property type="entry name" value="Sulfatase_CS"/>
</dbReference>
<evidence type="ECO:0000256" key="1">
    <source>
        <dbReference type="ARBA" id="ARBA00008779"/>
    </source>
</evidence>
<keyword evidence="8" id="KW-1185">Reference proteome</keyword>
<evidence type="ECO:0000313" key="7">
    <source>
        <dbReference type="EMBL" id="EDM29170.1"/>
    </source>
</evidence>
<name>A6DG53_9BACT</name>
<feature type="chain" id="PRO_5002694300" evidence="5">
    <location>
        <begin position="25"/>
        <end position="515"/>
    </location>
</feature>
<gene>
    <name evidence="7" type="ORF">LNTAR_22309</name>
</gene>
<keyword evidence="2" id="KW-0479">Metal-binding</keyword>
<evidence type="ECO:0000256" key="2">
    <source>
        <dbReference type="ARBA" id="ARBA00022723"/>
    </source>
</evidence>
<protein>
    <submittedName>
        <fullName evidence="7">Arylsulfatase A</fullName>
    </submittedName>
</protein>
<dbReference type="GO" id="GO:0046872">
    <property type="term" value="F:metal ion binding"/>
    <property type="evidence" value="ECO:0007669"/>
    <property type="project" value="UniProtKB-KW"/>
</dbReference>
<proteinExistence type="inferred from homology"/>
<dbReference type="Gene3D" id="3.40.720.10">
    <property type="entry name" value="Alkaline Phosphatase, subunit A"/>
    <property type="match status" value="1"/>
</dbReference>
<sequence>MNTKQSLFNAVGIAVLAAMMTHLAFGAAKTETPNIILILADDMGIDSIQALNGKSGIPTPHLDRLLTQGIHFTDAHSGSAVCTPTRYGVLTGRYAWRSRLKKSIVRQWERPLIEKDRLTLPGMLKKKGYNTACIGKWHLGWDWPKKGGGFTEKMKEIDFSEKIEGGPAGCGFDYYFGDDVPNWQPFVWIENGRMLGVPNKQLSFASHYHSGKGIGVEGWDLEAVLPKITEKSVEYINQQAETKQPFFLYFSMTSPHTPIAPSKPFQGKSGISRYADFLMETDWCVGQIMKALKDRGIADNTLLIFTADNGTSPKCNFTELREKRTDLQNHWRGMKADAFEGGHRVPFIVSWPGHIKPGSKSDQTISLVDIMATCADAVALTLSDSAAEDSVSLMPVLKGEDIATPLHEAVICHSISGVFVVRKGKWKLQYSAGSGGLSLPKDKNAKKKGLPTWQLYDLSSDPKETNNLINGHQEIVKDLTAILRRYIENGRSTPGTPQKNHNEAIWWPGLPWTKN</sequence>
<evidence type="ECO:0000259" key="6">
    <source>
        <dbReference type="Pfam" id="PF00884"/>
    </source>
</evidence>
<dbReference type="EMBL" id="ABCK01000002">
    <property type="protein sequence ID" value="EDM29170.1"/>
    <property type="molecule type" value="Genomic_DNA"/>
</dbReference>
<evidence type="ECO:0000256" key="4">
    <source>
        <dbReference type="ARBA" id="ARBA00022837"/>
    </source>
</evidence>
<dbReference type="Gene3D" id="3.30.1120.10">
    <property type="match status" value="1"/>
</dbReference>
<dbReference type="InterPro" id="IPR050738">
    <property type="entry name" value="Sulfatase"/>
</dbReference>
<dbReference type="STRING" id="313628.LNTAR_22309"/>
<dbReference type="PROSITE" id="PS00523">
    <property type="entry name" value="SULFATASE_1"/>
    <property type="match status" value="1"/>
</dbReference>
<dbReference type="AlphaFoldDB" id="A6DG53"/>
<evidence type="ECO:0000256" key="3">
    <source>
        <dbReference type="ARBA" id="ARBA00022801"/>
    </source>
</evidence>
<dbReference type="eggNOG" id="COG3119">
    <property type="taxonomic scope" value="Bacteria"/>
</dbReference>
<feature type="domain" description="Sulfatase N-terminal" evidence="6">
    <location>
        <begin position="33"/>
        <end position="377"/>
    </location>
</feature>
<keyword evidence="5" id="KW-0732">Signal</keyword>
<accession>A6DG53</accession>
<evidence type="ECO:0000256" key="5">
    <source>
        <dbReference type="SAM" id="SignalP"/>
    </source>
</evidence>
<comment type="caution">
    <text evidence="7">The sequence shown here is derived from an EMBL/GenBank/DDBJ whole genome shotgun (WGS) entry which is preliminary data.</text>
</comment>
<dbReference type="GO" id="GO:0004065">
    <property type="term" value="F:arylsulfatase activity"/>
    <property type="evidence" value="ECO:0007669"/>
    <property type="project" value="TreeGrafter"/>
</dbReference>
<dbReference type="PANTHER" id="PTHR42693:SF53">
    <property type="entry name" value="ENDO-4-O-SULFATASE"/>
    <property type="match status" value="1"/>
</dbReference>
<dbReference type="RefSeq" id="WP_007276900.1">
    <property type="nucleotide sequence ID" value="NZ_ABCK01000002.1"/>
</dbReference>
<dbReference type="InterPro" id="IPR017850">
    <property type="entry name" value="Alkaline_phosphatase_core_sf"/>
</dbReference>
<evidence type="ECO:0000313" key="8">
    <source>
        <dbReference type="Proteomes" id="UP000004947"/>
    </source>
</evidence>
<reference evidence="7 8" key="1">
    <citation type="journal article" date="2010" name="J. Bacteriol.">
        <title>Genome sequence of Lentisphaera araneosa HTCC2155T, the type species of the order Lentisphaerales in the phylum Lentisphaerae.</title>
        <authorList>
            <person name="Thrash J.C."/>
            <person name="Cho J.C."/>
            <person name="Vergin K.L."/>
            <person name="Morris R.M."/>
            <person name="Giovannoni S.J."/>
        </authorList>
    </citation>
    <scope>NUCLEOTIDE SEQUENCE [LARGE SCALE GENOMIC DNA]</scope>
    <source>
        <strain evidence="7 8">HTCC2155</strain>
    </source>
</reference>
<dbReference type="InterPro" id="IPR000917">
    <property type="entry name" value="Sulfatase_N"/>
</dbReference>
<keyword evidence="4" id="KW-0106">Calcium</keyword>
<organism evidence="7 8">
    <name type="scientific">Lentisphaera araneosa HTCC2155</name>
    <dbReference type="NCBI Taxonomy" id="313628"/>
    <lineage>
        <taxon>Bacteria</taxon>
        <taxon>Pseudomonadati</taxon>
        <taxon>Lentisphaerota</taxon>
        <taxon>Lentisphaeria</taxon>
        <taxon>Lentisphaerales</taxon>
        <taxon>Lentisphaeraceae</taxon>
        <taxon>Lentisphaera</taxon>
    </lineage>
</organism>
<dbReference type="Proteomes" id="UP000004947">
    <property type="component" value="Unassembled WGS sequence"/>
</dbReference>
<dbReference type="OrthoDB" id="9774044at2"/>